<sequence>MKFKSFKSSIILYFALLICVSLSVLGIISYQTFSSFTKKEMIKSTTSITNQVNQSLDVYLHEIKDSLHFLAIDQNLITILEDSITEVGKYESQQDRARISILLNNIFSEKSDIRGYFIYNYDHRMQYINSAQSINFDSPFLKKVWLDFKNTKYALEIKFYGAHKPDYYDNYRSTSDLNNVITIAANIKDAYDPSNPNLYGVAVFDYNINKLKNIFESIQTQLGIQSFVVDDGKQVIYQSDPSLILTESDMESLFQDTSGYWTRMVNGTNMLIAFSTSSVTGWKTVSMLPFTQFNKKLSVIRDTTLFLLTIMIVITIFLASLITIRATQPILKLVTFMKEVGTGKLDIRIDRQTEYEEIMVLNKGINNMLDKMKELITDSIKQQLLQKEAEYSALQAKMNPHFLYNTLQSISSLSILGRNQDIELVTHSLREMLHYSLYQMNEMVKIKDEIRSVENYLRIQNIRYDGRLQSVIQADDSVLEYPINKFILQPIIENSIYHGLESKDGIWIINLLVQNETDHISIIVTDNGIGITEQKLSILNEELSSTTASTSRIGLMSIANRMALRFSSQSKLKIESEWGQGTTITLIIPKPISSGGALDANDIIN</sequence>
<keyword evidence="6" id="KW-0547">Nucleotide-binding</keyword>
<keyword evidence="10" id="KW-0902">Two-component regulatory system</keyword>
<organism evidence="14 15">
    <name type="scientific">Paenibacillus alginolyticus</name>
    <dbReference type="NCBI Taxonomy" id="59839"/>
    <lineage>
        <taxon>Bacteria</taxon>
        <taxon>Bacillati</taxon>
        <taxon>Bacillota</taxon>
        <taxon>Bacilli</taxon>
        <taxon>Bacillales</taxon>
        <taxon>Paenibacillaceae</taxon>
        <taxon>Paenibacillus</taxon>
    </lineage>
</organism>
<evidence type="ECO:0000256" key="6">
    <source>
        <dbReference type="ARBA" id="ARBA00022741"/>
    </source>
</evidence>
<dbReference type="Pfam" id="PF02518">
    <property type="entry name" value="HATPase_c"/>
    <property type="match status" value="1"/>
</dbReference>
<keyword evidence="11 12" id="KW-0472">Membrane</keyword>
<dbReference type="CDD" id="cd06225">
    <property type="entry name" value="HAMP"/>
    <property type="match status" value="1"/>
</dbReference>
<name>A0ABT4GAK4_9BACL</name>
<evidence type="ECO:0000313" key="15">
    <source>
        <dbReference type="Proteomes" id="UP001527099"/>
    </source>
</evidence>
<dbReference type="PANTHER" id="PTHR34220:SF11">
    <property type="entry name" value="SENSOR PROTEIN KINASE HPTS"/>
    <property type="match status" value="1"/>
</dbReference>
<feature type="domain" description="HAMP" evidence="13">
    <location>
        <begin position="324"/>
        <end position="377"/>
    </location>
</feature>
<evidence type="ECO:0000256" key="7">
    <source>
        <dbReference type="ARBA" id="ARBA00022777"/>
    </source>
</evidence>
<protein>
    <submittedName>
        <fullName evidence="14">Histidine kinase</fullName>
    </submittedName>
</protein>
<evidence type="ECO:0000256" key="5">
    <source>
        <dbReference type="ARBA" id="ARBA00022692"/>
    </source>
</evidence>
<keyword evidence="8" id="KW-0067">ATP-binding</keyword>
<evidence type="ECO:0000256" key="3">
    <source>
        <dbReference type="ARBA" id="ARBA00022553"/>
    </source>
</evidence>
<keyword evidence="5 12" id="KW-0812">Transmembrane</keyword>
<dbReference type="Proteomes" id="UP001527099">
    <property type="component" value="Unassembled WGS sequence"/>
</dbReference>
<evidence type="ECO:0000313" key="14">
    <source>
        <dbReference type="EMBL" id="MCY9693184.1"/>
    </source>
</evidence>
<evidence type="ECO:0000256" key="11">
    <source>
        <dbReference type="ARBA" id="ARBA00023136"/>
    </source>
</evidence>
<dbReference type="Gene3D" id="3.30.565.10">
    <property type="entry name" value="Histidine kinase-like ATPase, C-terminal domain"/>
    <property type="match status" value="1"/>
</dbReference>
<evidence type="ECO:0000256" key="8">
    <source>
        <dbReference type="ARBA" id="ARBA00022840"/>
    </source>
</evidence>
<keyword evidence="15" id="KW-1185">Reference proteome</keyword>
<accession>A0ABT4GAK4</accession>
<dbReference type="EMBL" id="JAMDMX010000028">
    <property type="protein sequence ID" value="MCY9693184.1"/>
    <property type="molecule type" value="Genomic_DNA"/>
</dbReference>
<keyword evidence="9 12" id="KW-1133">Transmembrane helix</keyword>
<dbReference type="PROSITE" id="PS50885">
    <property type="entry name" value="HAMP"/>
    <property type="match status" value="1"/>
</dbReference>
<evidence type="ECO:0000256" key="2">
    <source>
        <dbReference type="ARBA" id="ARBA00022475"/>
    </source>
</evidence>
<dbReference type="PANTHER" id="PTHR34220">
    <property type="entry name" value="SENSOR HISTIDINE KINASE YPDA"/>
    <property type="match status" value="1"/>
</dbReference>
<evidence type="ECO:0000256" key="4">
    <source>
        <dbReference type="ARBA" id="ARBA00022679"/>
    </source>
</evidence>
<reference evidence="14 15" key="1">
    <citation type="submission" date="2022-05" db="EMBL/GenBank/DDBJ databases">
        <title>Genome Sequencing of Bee-Associated Microbes.</title>
        <authorList>
            <person name="Dunlap C."/>
        </authorList>
    </citation>
    <scope>NUCLEOTIDE SEQUENCE [LARGE SCALE GENOMIC DNA]</scope>
    <source>
        <strain evidence="14 15">NRRL B-14421</strain>
    </source>
</reference>
<comment type="caution">
    <text evidence="14">The sequence shown here is derived from an EMBL/GenBank/DDBJ whole genome shotgun (WGS) entry which is preliminary data.</text>
</comment>
<evidence type="ECO:0000256" key="10">
    <source>
        <dbReference type="ARBA" id="ARBA00023012"/>
    </source>
</evidence>
<evidence type="ECO:0000256" key="12">
    <source>
        <dbReference type="SAM" id="Phobius"/>
    </source>
</evidence>
<gene>
    <name evidence="14" type="ORF">M5X19_09805</name>
</gene>
<keyword evidence="7 14" id="KW-0418">Kinase</keyword>
<dbReference type="InterPro" id="IPR036890">
    <property type="entry name" value="HATPase_C_sf"/>
</dbReference>
<keyword evidence="3" id="KW-0597">Phosphoprotein</keyword>
<feature type="transmembrane region" description="Helical" evidence="12">
    <location>
        <begin position="12"/>
        <end position="33"/>
    </location>
</feature>
<dbReference type="Pfam" id="PF02743">
    <property type="entry name" value="dCache_1"/>
    <property type="match status" value="1"/>
</dbReference>
<comment type="subcellular location">
    <subcellularLocation>
        <location evidence="1">Cell membrane</location>
        <topology evidence="1">Multi-pass membrane protein</topology>
    </subcellularLocation>
</comment>
<dbReference type="InterPro" id="IPR033479">
    <property type="entry name" value="dCache_1"/>
</dbReference>
<proteinExistence type="predicted"/>
<dbReference type="InterPro" id="IPR003660">
    <property type="entry name" value="HAMP_dom"/>
</dbReference>
<dbReference type="InterPro" id="IPR010559">
    <property type="entry name" value="Sig_transdc_His_kin_internal"/>
</dbReference>
<dbReference type="Gene3D" id="6.10.340.10">
    <property type="match status" value="1"/>
</dbReference>
<dbReference type="InterPro" id="IPR050640">
    <property type="entry name" value="Bact_2-comp_sensor_kinase"/>
</dbReference>
<dbReference type="GO" id="GO:0016301">
    <property type="term" value="F:kinase activity"/>
    <property type="evidence" value="ECO:0007669"/>
    <property type="project" value="UniProtKB-KW"/>
</dbReference>
<dbReference type="SUPFAM" id="SSF55874">
    <property type="entry name" value="ATPase domain of HSP90 chaperone/DNA topoisomerase II/histidine kinase"/>
    <property type="match status" value="1"/>
</dbReference>
<feature type="transmembrane region" description="Helical" evidence="12">
    <location>
        <begin position="305"/>
        <end position="324"/>
    </location>
</feature>
<evidence type="ECO:0000256" key="9">
    <source>
        <dbReference type="ARBA" id="ARBA00022989"/>
    </source>
</evidence>
<evidence type="ECO:0000259" key="13">
    <source>
        <dbReference type="PROSITE" id="PS50885"/>
    </source>
</evidence>
<keyword evidence="4" id="KW-0808">Transferase</keyword>
<dbReference type="InterPro" id="IPR003594">
    <property type="entry name" value="HATPase_dom"/>
</dbReference>
<dbReference type="SUPFAM" id="SSF158472">
    <property type="entry name" value="HAMP domain-like"/>
    <property type="match status" value="1"/>
</dbReference>
<dbReference type="Pfam" id="PF06580">
    <property type="entry name" value="His_kinase"/>
    <property type="match status" value="1"/>
</dbReference>
<evidence type="ECO:0000256" key="1">
    <source>
        <dbReference type="ARBA" id="ARBA00004651"/>
    </source>
</evidence>
<dbReference type="Gene3D" id="3.30.450.20">
    <property type="entry name" value="PAS domain"/>
    <property type="match status" value="2"/>
</dbReference>
<keyword evidence="2" id="KW-1003">Cell membrane</keyword>
<dbReference type="RefSeq" id="WP_268614678.1">
    <property type="nucleotide sequence ID" value="NZ_JAMDMX010000028.1"/>
</dbReference>